<gene>
    <name evidence="1" type="primary">ORF26880</name>
</gene>
<accession>A0A0B6YJY4</accession>
<evidence type="ECO:0008006" key="2">
    <source>
        <dbReference type="Google" id="ProtNLM"/>
    </source>
</evidence>
<organism evidence="1">
    <name type="scientific">Arion vulgaris</name>
    <dbReference type="NCBI Taxonomy" id="1028688"/>
    <lineage>
        <taxon>Eukaryota</taxon>
        <taxon>Metazoa</taxon>
        <taxon>Spiralia</taxon>
        <taxon>Lophotrochozoa</taxon>
        <taxon>Mollusca</taxon>
        <taxon>Gastropoda</taxon>
        <taxon>Heterobranchia</taxon>
        <taxon>Euthyneura</taxon>
        <taxon>Panpulmonata</taxon>
        <taxon>Eupulmonata</taxon>
        <taxon>Stylommatophora</taxon>
        <taxon>Helicina</taxon>
        <taxon>Arionoidea</taxon>
        <taxon>Arionidae</taxon>
        <taxon>Arion</taxon>
    </lineage>
</organism>
<evidence type="ECO:0000313" key="1">
    <source>
        <dbReference type="EMBL" id="CEK56131.1"/>
    </source>
</evidence>
<sequence length="191" mass="22035">ISEVYPTALQFCNSFNLKMAIDIISQAWEAVSEKCMNAVWQTLWPEIVSDSSCSLISDEISNIRHSLVDMATSLGFQEVDEQDIYNLIESHNTEMSNEDFLRIEEKRAKEHDDFGSDTDSVRTLSPEVLSEVFNLSNHIMSLIDENDPNRERSTQVSRQLQGVLSCYKDLYREKMKHVTHLSADRFLIKHE</sequence>
<dbReference type="EMBL" id="HACG01009266">
    <property type="protein sequence ID" value="CEK56131.1"/>
    <property type="molecule type" value="Transcribed_RNA"/>
</dbReference>
<proteinExistence type="predicted"/>
<protein>
    <recommendedName>
        <fullName evidence="2">DDE-1 domain-containing protein</fullName>
    </recommendedName>
</protein>
<dbReference type="AlphaFoldDB" id="A0A0B6YJY4"/>
<name>A0A0B6YJY4_9EUPU</name>
<feature type="non-terminal residue" evidence="1">
    <location>
        <position position="1"/>
    </location>
</feature>
<reference evidence="1" key="1">
    <citation type="submission" date="2014-12" db="EMBL/GenBank/DDBJ databases">
        <title>Insight into the proteome of Arion vulgaris.</title>
        <authorList>
            <person name="Aradska J."/>
            <person name="Bulat T."/>
            <person name="Smidak R."/>
            <person name="Sarate P."/>
            <person name="Gangsoo J."/>
            <person name="Sialana F."/>
            <person name="Bilban M."/>
            <person name="Lubec G."/>
        </authorList>
    </citation>
    <scope>NUCLEOTIDE SEQUENCE</scope>
    <source>
        <tissue evidence="1">Skin</tissue>
    </source>
</reference>